<dbReference type="Proteomes" id="UP000239907">
    <property type="component" value="Unassembled WGS sequence"/>
</dbReference>
<dbReference type="InterPro" id="IPR023393">
    <property type="entry name" value="START-like_dom_sf"/>
</dbReference>
<dbReference type="EMBL" id="MQWA01000001">
    <property type="protein sequence ID" value="PQJ29517.1"/>
    <property type="molecule type" value="Genomic_DNA"/>
</dbReference>
<reference evidence="1 2" key="1">
    <citation type="submission" date="2016-12" db="EMBL/GenBank/DDBJ databases">
        <title>Study of bacterial adaptation to deep sea.</title>
        <authorList>
            <person name="Song J."/>
            <person name="Yoshizawa S."/>
            <person name="Kogure K."/>
        </authorList>
    </citation>
    <scope>NUCLEOTIDE SEQUENCE [LARGE SCALE GENOMIC DNA]</scope>
    <source>
        <strain evidence="1 2">SAORIC-165</strain>
    </source>
</reference>
<name>A0A2S7U4S4_9BACT</name>
<sequence length="150" mass="17709">MYHLHRKQQLHCSLDDAWDFFSNPRNLDKLTPSSVGFKITHCKSDVMHVGQMIGYRIKIAPMIWVKWLSEITLVEDKKRFIDDQRIGPYKVWHHTHQFEENAEGVLMTDDILYALPYGPLGAIAHTLHVKKKLQHIFDERRRLTEELFSA</sequence>
<organism evidence="1 2">
    <name type="scientific">Rubritalea profundi</name>
    <dbReference type="NCBI Taxonomy" id="1658618"/>
    <lineage>
        <taxon>Bacteria</taxon>
        <taxon>Pseudomonadati</taxon>
        <taxon>Verrucomicrobiota</taxon>
        <taxon>Verrucomicrobiia</taxon>
        <taxon>Verrucomicrobiales</taxon>
        <taxon>Rubritaleaceae</taxon>
        <taxon>Rubritalea</taxon>
    </lineage>
</organism>
<keyword evidence="2" id="KW-1185">Reference proteome</keyword>
<dbReference type="SUPFAM" id="SSF55961">
    <property type="entry name" value="Bet v1-like"/>
    <property type="match status" value="1"/>
</dbReference>
<dbReference type="RefSeq" id="WP_105044017.1">
    <property type="nucleotide sequence ID" value="NZ_MQWA01000001.1"/>
</dbReference>
<protein>
    <recommendedName>
        <fullName evidence="3">Coenzyme Q-binding protein COQ10 START domain-containing protein</fullName>
    </recommendedName>
</protein>
<gene>
    <name evidence="1" type="ORF">BSZ32_14125</name>
</gene>
<evidence type="ECO:0000313" key="1">
    <source>
        <dbReference type="EMBL" id="PQJ29517.1"/>
    </source>
</evidence>
<dbReference type="CDD" id="cd07820">
    <property type="entry name" value="SRPBCC_3"/>
    <property type="match status" value="1"/>
</dbReference>
<accession>A0A2S7U4S4</accession>
<dbReference type="AlphaFoldDB" id="A0A2S7U4S4"/>
<evidence type="ECO:0000313" key="2">
    <source>
        <dbReference type="Proteomes" id="UP000239907"/>
    </source>
</evidence>
<proteinExistence type="predicted"/>
<dbReference type="OrthoDB" id="9793552at2"/>
<dbReference type="Gene3D" id="3.30.530.20">
    <property type="match status" value="1"/>
</dbReference>
<evidence type="ECO:0008006" key="3">
    <source>
        <dbReference type="Google" id="ProtNLM"/>
    </source>
</evidence>
<comment type="caution">
    <text evidence="1">The sequence shown here is derived from an EMBL/GenBank/DDBJ whole genome shotgun (WGS) entry which is preliminary data.</text>
</comment>